<accession>A0A822UXZ7</accession>
<dbReference type="RefSeq" id="WP_141681089.1">
    <property type="nucleotide sequence ID" value="NZ_LMVK01000014.1"/>
</dbReference>
<dbReference type="AlphaFoldDB" id="A0A822UXZ7"/>
<comment type="caution">
    <text evidence="1">The sequence shown here is derived from an EMBL/GenBank/DDBJ whole genome shotgun (WGS) entry which is preliminary data.</text>
</comment>
<gene>
    <name evidence="1" type="ORF">AGR4A_Cc170206</name>
</gene>
<name>A0A822UXZ7_AGRTU</name>
<organism evidence="1 2">
    <name type="scientific">Agrobacterium tumefaciens str. B6</name>
    <dbReference type="NCBI Taxonomy" id="1183423"/>
    <lineage>
        <taxon>Bacteria</taxon>
        <taxon>Pseudomonadati</taxon>
        <taxon>Pseudomonadota</taxon>
        <taxon>Alphaproteobacteria</taxon>
        <taxon>Hyphomicrobiales</taxon>
        <taxon>Rhizobiaceae</taxon>
        <taxon>Rhizobium/Agrobacterium group</taxon>
        <taxon>Agrobacterium</taxon>
        <taxon>Agrobacterium tumefaciens complex</taxon>
    </lineage>
</organism>
<dbReference type="EMBL" id="FCNL01000009">
    <property type="protein sequence ID" value="CVI15029.1"/>
    <property type="molecule type" value="Genomic_DNA"/>
</dbReference>
<proteinExistence type="predicted"/>
<evidence type="ECO:0000313" key="2">
    <source>
        <dbReference type="Proteomes" id="UP000192074"/>
    </source>
</evidence>
<sequence length="80" mass="8844">MTGGVIADFRETVKAFPVKVCSGFTSGNASEQKGEVFLHFREMRKCSESFGEEIAVWRNICAELSELSEPSPLLNGLSMR</sequence>
<dbReference type="Proteomes" id="UP000192074">
    <property type="component" value="Unassembled WGS sequence"/>
</dbReference>
<protein>
    <submittedName>
        <fullName evidence="1">Uncharacterized protein</fullName>
    </submittedName>
</protein>
<evidence type="ECO:0000313" key="1">
    <source>
        <dbReference type="EMBL" id="CVI15029.1"/>
    </source>
</evidence>
<reference evidence="1 2" key="1">
    <citation type="submission" date="2016-01" db="EMBL/GenBank/DDBJ databases">
        <authorList>
            <person name="Regsiter A."/>
            <person name="william w."/>
        </authorList>
    </citation>
    <scope>NUCLEOTIDE SEQUENCE [LARGE SCALE GENOMIC DNA]</scope>
    <source>
        <strain evidence="1 2">B6</strain>
    </source>
</reference>